<accession>A0A7C4NTG5</accession>
<evidence type="ECO:0000313" key="2">
    <source>
        <dbReference type="EMBL" id="HGQ64612.1"/>
    </source>
</evidence>
<evidence type="ECO:0008006" key="3">
    <source>
        <dbReference type="Google" id="ProtNLM"/>
    </source>
</evidence>
<dbReference type="EMBL" id="DTBD01000042">
    <property type="protein sequence ID" value="HGQ64612.1"/>
    <property type="molecule type" value="Genomic_DNA"/>
</dbReference>
<dbReference type="EMBL" id="DTCK01000009">
    <property type="protein sequence ID" value="HGQ35281.1"/>
    <property type="molecule type" value="Genomic_DNA"/>
</dbReference>
<gene>
    <name evidence="2" type="ORF">ENU08_05150</name>
    <name evidence="1" type="ORF">ENU41_01200</name>
</gene>
<proteinExistence type="predicted"/>
<evidence type="ECO:0000313" key="1">
    <source>
        <dbReference type="EMBL" id="HGQ35281.1"/>
    </source>
</evidence>
<sequence>MRSRINEDVIVQKLVDKLSSIGFEVHSHVRLNGLEIDVLVLEPQEDRPLAYVYEVKSRPTSKLLKQISKRLDITDYLYIVVPINLYPWVLKKLDPFVGLVLYVNNDLYIFRRAEFLGKGNKLVEEFQNTYNNHKFKV</sequence>
<dbReference type="AlphaFoldDB" id="A0A7C4NTG5"/>
<organism evidence="2">
    <name type="scientific">Ignisphaera aggregans</name>
    <dbReference type="NCBI Taxonomy" id="334771"/>
    <lineage>
        <taxon>Archaea</taxon>
        <taxon>Thermoproteota</taxon>
        <taxon>Thermoprotei</taxon>
        <taxon>Desulfurococcales</taxon>
        <taxon>Desulfurococcaceae</taxon>
        <taxon>Ignisphaera</taxon>
    </lineage>
</organism>
<comment type="caution">
    <text evidence="2">The sequence shown here is derived from an EMBL/GenBank/DDBJ whole genome shotgun (WGS) entry which is preliminary data.</text>
</comment>
<reference evidence="2" key="1">
    <citation type="journal article" date="2020" name="mSystems">
        <title>Genome- and Community-Level Interaction Insights into Carbon Utilization and Element Cycling Functions of Hydrothermarchaeota in Hydrothermal Sediment.</title>
        <authorList>
            <person name="Zhou Z."/>
            <person name="Liu Y."/>
            <person name="Xu W."/>
            <person name="Pan J."/>
            <person name="Luo Z.H."/>
            <person name="Li M."/>
        </authorList>
    </citation>
    <scope>NUCLEOTIDE SEQUENCE [LARGE SCALE GENOMIC DNA]</scope>
    <source>
        <strain evidence="2">SpSt-637</strain>
        <strain evidence="1">SpSt-667</strain>
    </source>
</reference>
<protein>
    <recommendedName>
        <fullName evidence="3">Endonuclease</fullName>
    </recommendedName>
</protein>
<name>A0A7C4NTG5_9CREN</name>